<dbReference type="RefSeq" id="XP_003334340.1">
    <property type="nucleotide sequence ID" value="XM_003334292.1"/>
</dbReference>
<organism evidence="1 2">
    <name type="scientific">Puccinia graminis f. sp. tritici (strain CRL 75-36-700-3 / race SCCL)</name>
    <name type="common">Black stem rust fungus</name>
    <dbReference type="NCBI Taxonomy" id="418459"/>
    <lineage>
        <taxon>Eukaryota</taxon>
        <taxon>Fungi</taxon>
        <taxon>Dikarya</taxon>
        <taxon>Basidiomycota</taxon>
        <taxon>Pucciniomycotina</taxon>
        <taxon>Pucciniomycetes</taxon>
        <taxon>Pucciniales</taxon>
        <taxon>Pucciniaceae</taxon>
        <taxon>Puccinia</taxon>
    </lineage>
</organism>
<name>E3L034_PUCGT</name>
<dbReference type="GeneID" id="10545736"/>
<dbReference type="VEuPathDB" id="FungiDB:PGTG_16209"/>
<proteinExistence type="predicted"/>
<dbReference type="Proteomes" id="UP000008783">
    <property type="component" value="Unassembled WGS sequence"/>
</dbReference>
<dbReference type="KEGG" id="pgr:PGTG_16209"/>
<gene>
    <name evidence="1" type="ORF">PGTG_16209</name>
</gene>
<dbReference type="AlphaFoldDB" id="E3L034"/>
<evidence type="ECO:0000313" key="2">
    <source>
        <dbReference type="Proteomes" id="UP000008783"/>
    </source>
</evidence>
<keyword evidence="2" id="KW-1185">Reference proteome</keyword>
<dbReference type="EMBL" id="DS178327">
    <property type="protein sequence ID" value="EFP89921.1"/>
    <property type="molecule type" value="Genomic_DNA"/>
</dbReference>
<reference evidence="2" key="2">
    <citation type="journal article" date="2011" name="Proc. Natl. Acad. Sci. U.S.A.">
        <title>Obligate biotrophy features unraveled by the genomic analysis of rust fungi.</title>
        <authorList>
            <person name="Duplessis S."/>
            <person name="Cuomo C.A."/>
            <person name="Lin Y.-C."/>
            <person name="Aerts A."/>
            <person name="Tisserant E."/>
            <person name="Veneault-Fourrey C."/>
            <person name="Joly D.L."/>
            <person name="Hacquard S."/>
            <person name="Amselem J."/>
            <person name="Cantarel B.L."/>
            <person name="Chiu R."/>
            <person name="Coutinho P.M."/>
            <person name="Feau N."/>
            <person name="Field M."/>
            <person name="Frey P."/>
            <person name="Gelhaye E."/>
            <person name="Goldberg J."/>
            <person name="Grabherr M.G."/>
            <person name="Kodira C.D."/>
            <person name="Kohler A."/>
            <person name="Kuees U."/>
            <person name="Lindquist E.A."/>
            <person name="Lucas S.M."/>
            <person name="Mago R."/>
            <person name="Mauceli E."/>
            <person name="Morin E."/>
            <person name="Murat C."/>
            <person name="Pangilinan J.L."/>
            <person name="Park R."/>
            <person name="Pearson M."/>
            <person name="Quesneville H."/>
            <person name="Rouhier N."/>
            <person name="Sakthikumar S."/>
            <person name="Salamov A.A."/>
            <person name="Schmutz J."/>
            <person name="Selles B."/>
            <person name="Shapiro H."/>
            <person name="Tanguay P."/>
            <person name="Tuskan G.A."/>
            <person name="Henrissat B."/>
            <person name="Van de Peer Y."/>
            <person name="Rouze P."/>
            <person name="Ellis J.G."/>
            <person name="Dodds P.N."/>
            <person name="Schein J.E."/>
            <person name="Zhong S."/>
            <person name="Hamelin R.C."/>
            <person name="Grigoriev I.V."/>
            <person name="Szabo L.J."/>
            <person name="Martin F."/>
        </authorList>
    </citation>
    <scope>NUCLEOTIDE SEQUENCE [LARGE SCALE GENOMIC DNA]</scope>
    <source>
        <strain evidence="2">CRL 75-36-700-3 / race SCCL</strain>
    </source>
</reference>
<accession>E3L034</accession>
<dbReference type="HOGENOM" id="CLU_1415818_0_0_1"/>
<sequence length="192" mass="21495">MGIQGWWRIEFDQGLKKKLTRNSGWAFWRWHHVLRVDPALKDIQLSLPGKEFHSTIVGVAVGEATFGAAVAGSKADGFGGPLARVGEGRGNRGSVRGHYGWRAPKGRERERGREKRMCWQNGCKQPSLYCRKPFPRGHLTFVEGAKSQLNWQQVIIAFVESIVENRHRKLEGKLVDQKLRATGHGRSGGAVT</sequence>
<evidence type="ECO:0000313" key="1">
    <source>
        <dbReference type="EMBL" id="EFP89921.1"/>
    </source>
</evidence>
<dbReference type="InParanoid" id="E3L034"/>
<reference key="1">
    <citation type="submission" date="2007-01" db="EMBL/GenBank/DDBJ databases">
        <title>The Genome Sequence of Puccinia graminis f. sp. tritici Strain CRL 75-36-700-3.</title>
        <authorList>
            <consortium name="The Broad Institute Genome Sequencing Platform"/>
            <person name="Birren B."/>
            <person name="Lander E."/>
            <person name="Galagan J."/>
            <person name="Nusbaum C."/>
            <person name="Devon K."/>
            <person name="Cuomo C."/>
            <person name="Jaffe D."/>
            <person name="Butler J."/>
            <person name="Alvarez P."/>
            <person name="Gnerre S."/>
            <person name="Grabherr M."/>
            <person name="Mauceli E."/>
            <person name="Brockman W."/>
            <person name="Young S."/>
            <person name="LaButti K."/>
            <person name="Sykes S."/>
            <person name="DeCaprio D."/>
            <person name="Crawford M."/>
            <person name="Koehrsen M."/>
            <person name="Engels R."/>
            <person name="Montgomery P."/>
            <person name="Pearson M."/>
            <person name="Howarth C."/>
            <person name="Larson L."/>
            <person name="White J."/>
            <person name="Zeng Q."/>
            <person name="Kodira C."/>
            <person name="Yandava C."/>
            <person name="Alvarado L."/>
            <person name="O'Leary S."/>
            <person name="Szabo L."/>
            <person name="Dean R."/>
            <person name="Schein J."/>
        </authorList>
    </citation>
    <scope>NUCLEOTIDE SEQUENCE</scope>
    <source>
        <strain>CRL 75-36-700-3</strain>
    </source>
</reference>
<protein>
    <submittedName>
        <fullName evidence="1">Uncharacterized protein</fullName>
    </submittedName>
</protein>